<name>A0AB39MER2_9ACTN</name>
<organism evidence="1">
    <name type="scientific">Streptomyces sp. R08</name>
    <dbReference type="NCBI Taxonomy" id="3238624"/>
    <lineage>
        <taxon>Bacteria</taxon>
        <taxon>Bacillati</taxon>
        <taxon>Actinomycetota</taxon>
        <taxon>Actinomycetes</taxon>
        <taxon>Kitasatosporales</taxon>
        <taxon>Streptomycetaceae</taxon>
        <taxon>Streptomyces</taxon>
    </lineage>
</organism>
<gene>
    <name evidence="1" type="ORF">AB5J58_32780</name>
</gene>
<dbReference type="RefSeq" id="WP_369190160.1">
    <property type="nucleotide sequence ID" value="NZ_CP163431.1"/>
</dbReference>
<dbReference type="EMBL" id="CP163431">
    <property type="protein sequence ID" value="XDQ04648.1"/>
    <property type="molecule type" value="Genomic_DNA"/>
</dbReference>
<reference evidence="1" key="1">
    <citation type="submission" date="2024-07" db="EMBL/GenBank/DDBJ databases">
        <authorList>
            <person name="Yu S.T."/>
        </authorList>
    </citation>
    <scope>NUCLEOTIDE SEQUENCE</scope>
    <source>
        <strain evidence="1">R08</strain>
    </source>
</reference>
<evidence type="ECO:0000313" key="1">
    <source>
        <dbReference type="EMBL" id="XDQ04648.1"/>
    </source>
</evidence>
<dbReference type="AlphaFoldDB" id="A0AB39MER2"/>
<sequence>MLHDDTVTRVRAPFKVDKYGNTSTDRDWTNATRVPFKRVSFQPDASTEATGDRPSVITGYRLLSRKGIDLDLLASDRIEADGMTLEVDGKVGRFRMGGRVHHVEARLKEVTG</sequence>
<evidence type="ECO:0008006" key="2">
    <source>
        <dbReference type="Google" id="ProtNLM"/>
    </source>
</evidence>
<proteinExistence type="predicted"/>
<protein>
    <recommendedName>
        <fullName evidence="2">Head-to-tail stopper</fullName>
    </recommendedName>
</protein>
<accession>A0AB39MER2</accession>